<gene>
    <name evidence="1" type="ORF">SAMN04489864_11036</name>
</gene>
<dbReference type="OrthoDB" id="798544at2"/>
<reference evidence="1 2" key="1">
    <citation type="submission" date="2016-10" db="EMBL/GenBank/DDBJ databases">
        <authorList>
            <person name="de Groot N.N."/>
        </authorList>
    </citation>
    <scope>NUCLEOTIDE SEQUENCE [LARGE SCALE GENOMIC DNA]</scope>
    <source>
        <strain evidence="1 2">DSM 18684</strain>
    </source>
</reference>
<keyword evidence="2" id="KW-1185">Reference proteome</keyword>
<dbReference type="AlphaFoldDB" id="A0A1I2ZHJ4"/>
<organism evidence="1 2">
    <name type="scientific">Pedobacter insulae</name>
    <dbReference type="NCBI Taxonomy" id="414048"/>
    <lineage>
        <taxon>Bacteria</taxon>
        <taxon>Pseudomonadati</taxon>
        <taxon>Bacteroidota</taxon>
        <taxon>Sphingobacteriia</taxon>
        <taxon>Sphingobacteriales</taxon>
        <taxon>Sphingobacteriaceae</taxon>
        <taxon>Pedobacter</taxon>
    </lineage>
</organism>
<dbReference type="EMBL" id="FOPP01000010">
    <property type="protein sequence ID" value="SFH37317.1"/>
    <property type="molecule type" value="Genomic_DNA"/>
</dbReference>
<sequence length="93" mass="10345">MENKNLQLVYEALLSAPGMNETVRIDLRPSRRIVLLLSQVVELGLLSKGGNGIAEAVSEESRNELKELIESCIEKSQLTEFIKNLKGLQHIKG</sequence>
<proteinExistence type="predicted"/>
<accession>A0A1I2ZHJ4</accession>
<evidence type="ECO:0000313" key="1">
    <source>
        <dbReference type="EMBL" id="SFH37317.1"/>
    </source>
</evidence>
<evidence type="ECO:0000313" key="2">
    <source>
        <dbReference type="Proteomes" id="UP000199666"/>
    </source>
</evidence>
<name>A0A1I2ZHJ4_9SPHI</name>
<dbReference type="Proteomes" id="UP000199666">
    <property type="component" value="Unassembled WGS sequence"/>
</dbReference>
<protein>
    <submittedName>
        <fullName evidence="1">Uncharacterized protein</fullName>
    </submittedName>
</protein>
<dbReference type="RefSeq" id="WP_090996387.1">
    <property type="nucleotide sequence ID" value="NZ_FOPP01000010.1"/>
</dbReference>